<dbReference type="InterPro" id="IPR036885">
    <property type="entry name" value="SWIB_MDM2_dom_sf"/>
</dbReference>
<dbReference type="SUPFAM" id="SSF47592">
    <property type="entry name" value="SWIB/MDM2 domain"/>
    <property type="match status" value="1"/>
</dbReference>
<feature type="compositionally biased region" description="Acidic residues" evidence="2">
    <location>
        <begin position="11"/>
        <end position="37"/>
    </location>
</feature>
<organism evidence="5 6">
    <name type="scientific">Rehmannia glutinosa</name>
    <name type="common">Chinese foxglove</name>
    <dbReference type="NCBI Taxonomy" id="99300"/>
    <lineage>
        <taxon>Eukaryota</taxon>
        <taxon>Viridiplantae</taxon>
        <taxon>Streptophyta</taxon>
        <taxon>Embryophyta</taxon>
        <taxon>Tracheophyta</taxon>
        <taxon>Spermatophyta</taxon>
        <taxon>Magnoliopsida</taxon>
        <taxon>eudicotyledons</taxon>
        <taxon>Gunneridae</taxon>
        <taxon>Pentapetalae</taxon>
        <taxon>asterids</taxon>
        <taxon>lamiids</taxon>
        <taxon>Lamiales</taxon>
        <taxon>Orobanchaceae</taxon>
        <taxon>Rehmannieae</taxon>
        <taxon>Rehmannia</taxon>
    </lineage>
</organism>
<proteinExistence type="predicted"/>
<keyword evidence="6" id="KW-1185">Reference proteome</keyword>
<evidence type="ECO:0000259" key="3">
    <source>
        <dbReference type="PROSITE" id="PS51360"/>
    </source>
</evidence>
<comment type="caution">
    <text evidence="5">The sequence shown here is derived from an EMBL/GenBank/DDBJ whole genome shotgun (WGS) entry which is preliminary data.</text>
</comment>
<evidence type="ECO:0000313" key="5">
    <source>
        <dbReference type="EMBL" id="KAK6159671.1"/>
    </source>
</evidence>
<dbReference type="SUPFAM" id="SSF159042">
    <property type="entry name" value="Plus3-like"/>
    <property type="match status" value="1"/>
</dbReference>
<reference evidence="5 6" key="1">
    <citation type="journal article" date="2021" name="Comput. Struct. Biotechnol. J.">
        <title>De novo genome assembly of the potent medicinal plant Rehmannia glutinosa using nanopore technology.</title>
        <authorList>
            <person name="Ma L."/>
            <person name="Dong C."/>
            <person name="Song C."/>
            <person name="Wang X."/>
            <person name="Zheng X."/>
            <person name="Niu Y."/>
            <person name="Chen S."/>
            <person name="Feng W."/>
        </authorList>
    </citation>
    <scope>NUCLEOTIDE SEQUENCE [LARGE SCALE GENOMIC DNA]</scope>
    <source>
        <strain evidence="5">DH-2019</strain>
    </source>
</reference>
<dbReference type="PROSITE" id="PS51360">
    <property type="entry name" value="PLUS3"/>
    <property type="match status" value="1"/>
</dbReference>
<dbReference type="InterPro" id="IPR003121">
    <property type="entry name" value="SWIB_MDM2_domain"/>
</dbReference>
<feature type="coiled-coil region" evidence="1">
    <location>
        <begin position="281"/>
        <end position="308"/>
    </location>
</feature>
<feature type="region of interest" description="Disordered" evidence="2">
    <location>
        <begin position="467"/>
        <end position="488"/>
    </location>
</feature>
<sequence length="574" mass="65804">MKKNHQSGSAEEWDDDDEEEEEEEEEEEQISDYDGSEDEKCRKTRKRSEGKKSSKQTPMKFNKKEFIGWASRSLIDFLTSIGKNTGENLSQHDVTSIVNEYVKENKLINPEKKRMIMCDARLKSLFRKRTISKYRVYDLLEDHFAENHDESEEDEVGYDSEDNNAGILNACKRQRKLDMEEKSVKKDLDNIVRDSCFAAIVVENVKLVYLKRSMLEELLKQPESFEEKVTGCFVRVKRDPYDCRSRISHQLMQVKGVRTVPAGEDNTGTVLLVSAIPKEIQIRLVSDADFLEEECDDLRQRVLAGELERPTVADLQQKAKVLHKDITKNHVMAFLVCDFNYNASTLFEYLEKRKILQSPSGQARLLENVPTVIPDIIEPDSNSGGSRNDIKSDEGSPQSILPCNSSEENTQHCHASPSERKQPISEKSTSKQPQLGDTPDSEPEHDNINLRKLLQLSAKAKRNRLEVGESVTCSQQMHDKHAKTKGHEGSKIELIDLLSDDEDDNDSKASNDLENEKWCYRGPNGELGRSSLSVLKLWSEKSRYAFEFKAWKEDQNEENVIPLREALRIALRKK</sequence>
<feature type="domain" description="DM2" evidence="4">
    <location>
        <begin position="63"/>
        <end position="146"/>
    </location>
</feature>
<keyword evidence="1" id="KW-0175">Coiled coil</keyword>
<evidence type="ECO:0000313" key="6">
    <source>
        <dbReference type="Proteomes" id="UP001318860"/>
    </source>
</evidence>
<dbReference type="PANTHER" id="PTHR46851">
    <property type="entry name" value="OS01G0884500 PROTEIN"/>
    <property type="match status" value="1"/>
</dbReference>
<dbReference type="Gene3D" id="3.30.1490.40">
    <property type="match status" value="1"/>
</dbReference>
<feature type="compositionally biased region" description="Polar residues" evidence="2">
    <location>
        <begin position="425"/>
        <end position="435"/>
    </location>
</feature>
<evidence type="ECO:0000256" key="2">
    <source>
        <dbReference type="SAM" id="MobiDB-lite"/>
    </source>
</evidence>
<dbReference type="EMBL" id="JABTTQ020000003">
    <property type="protein sequence ID" value="KAK6159671.1"/>
    <property type="molecule type" value="Genomic_DNA"/>
</dbReference>
<feature type="region of interest" description="Disordered" evidence="2">
    <location>
        <begin position="1"/>
        <end position="58"/>
    </location>
</feature>
<feature type="region of interest" description="Disordered" evidence="2">
    <location>
        <begin position="375"/>
        <end position="448"/>
    </location>
</feature>
<evidence type="ECO:0000256" key="1">
    <source>
        <dbReference type="SAM" id="Coils"/>
    </source>
</evidence>
<dbReference type="PANTHER" id="PTHR46851:SF22">
    <property type="entry name" value="ZINC ION BINDING _ DNA BINDING PROTEIN"/>
    <property type="match status" value="1"/>
</dbReference>
<dbReference type="SMART" id="SM00719">
    <property type="entry name" value="Plus3"/>
    <property type="match status" value="1"/>
</dbReference>
<accession>A0ABR0XKJ4</accession>
<gene>
    <name evidence="5" type="ORF">DH2020_003052</name>
</gene>
<dbReference type="Proteomes" id="UP001318860">
    <property type="component" value="Unassembled WGS sequence"/>
</dbReference>
<feature type="compositionally biased region" description="Polar residues" evidence="2">
    <location>
        <begin position="395"/>
        <end position="408"/>
    </location>
</feature>
<dbReference type="InterPro" id="IPR004343">
    <property type="entry name" value="Plus-3_dom"/>
</dbReference>
<dbReference type="Pfam" id="PF03126">
    <property type="entry name" value="Plus-3"/>
    <property type="match status" value="1"/>
</dbReference>
<dbReference type="Pfam" id="PF02201">
    <property type="entry name" value="SWIB"/>
    <property type="match status" value="1"/>
</dbReference>
<evidence type="ECO:0000259" key="4">
    <source>
        <dbReference type="PROSITE" id="PS51925"/>
    </source>
</evidence>
<dbReference type="InterPro" id="IPR035445">
    <property type="entry name" value="GYF-like_dom_sf"/>
</dbReference>
<dbReference type="InterPro" id="IPR045894">
    <property type="entry name" value="At5g08430-like"/>
</dbReference>
<dbReference type="PROSITE" id="PS51925">
    <property type="entry name" value="SWIB_MDM2"/>
    <property type="match status" value="1"/>
</dbReference>
<protein>
    <submittedName>
        <fullName evidence="5">Uncharacterized protein</fullName>
    </submittedName>
</protein>
<dbReference type="InterPro" id="IPR036128">
    <property type="entry name" value="Plus3-like_sf"/>
</dbReference>
<dbReference type="Gene3D" id="3.90.70.200">
    <property type="entry name" value="Plus-3 domain"/>
    <property type="match status" value="1"/>
</dbReference>
<name>A0ABR0XKJ4_REHGL</name>
<dbReference type="Gene3D" id="1.10.245.10">
    <property type="entry name" value="SWIB/MDM2 domain"/>
    <property type="match status" value="1"/>
</dbReference>
<feature type="domain" description="Plus3" evidence="3">
    <location>
        <begin position="199"/>
        <end position="327"/>
    </location>
</feature>
<dbReference type="CDD" id="cd10567">
    <property type="entry name" value="SWIB-MDM2_like"/>
    <property type="match status" value="1"/>
</dbReference>